<dbReference type="OrthoDB" id="10038493at2759"/>
<name>A0A3P7PBT0_DIBLA</name>
<feature type="compositionally biased region" description="Basic and acidic residues" evidence="1">
    <location>
        <begin position="410"/>
        <end position="440"/>
    </location>
</feature>
<feature type="region of interest" description="Disordered" evidence="1">
    <location>
        <begin position="1"/>
        <end position="63"/>
    </location>
</feature>
<evidence type="ECO:0000256" key="1">
    <source>
        <dbReference type="SAM" id="MobiDB-lite"/>
    </source>
</evidence>
<feature type="compositionally biased region" description="Basic and acidic residues" evidence="1">
    <location>
        <begin position="314"/>
        <end position="324"/>
    </location>
</feature>
<feature type="region of interest" description="Disordered" evidence="1">
    <location>
        <begin position="305"/>
        <end position="335"/>
    </location>
</feature>
<dbReference type="AlphaFoldDB" id="A0A3P7PBT0"/>
<reference evidence="2 3" key="1">
    <citation type="submission" date="2018-11" db="EMBL/GenBank/DDBJ databases">
        <authorList>
            <consortium name="Pathogen Informatics"/>
        </authorList>
    </citation>
    <scope>NUCLEOTIDE SEQUENCE [LARGE SCALE GENOMIC DNA]</scope>
</reference>
<dbReference type="Proteomes" id="UP000281553">
    <property type="component" value="Unassembled WGS sequence"/>
</dbReference>
<accession>A0A3P7PBT0</accession>
<feature type="region of interest" description="Disordered" evidence="1">
    <location>
        <begin position="98"/>
        <end position="118"/>
    </location>
</feature>
<evidence type="ECO:0000313" key="3">
    <source>
        <dbReference type="Proteomes" id="UP000281553"/>
    </source>
</evidence>
<gene>
    <name evidence="2" type="ORF">DILT_LOCUS12931</name>
</gene>
<evidence type="ECO:0000313" key="2">
    <source>
        <dbReference type="EMBL" id="VDN17462.1"/>
    </source>
</evidence>
<feature type="region of interest" description="Disordered" evidence="1">
    <location>
        <begin position="380"/>
        <end position="440"/>
    </location>
</feature>
<protein>
    <submittedName>
        <fullName evidence="2">Uncharacterized protein</fullName>
    </submittedName>
</protein>
<dbReference type="EMBL" id="UYRU01068210">
    <property type="protein sequence ID" value="VDN17462.1"/>
    <property type="molecule type" value="Genomic_DNA"/>
</dbReference>
<feature type="compositionally biased region" description="Acidic residues" evidence="1">
    <location>
        <begin position="1"/>
        <end position="10"/>
    </location>
</feature>
<feature type="non-terminal residue" evidence="2">
    <location>
        <position position="440"/>
    </location>
</feature>
<keyword evidence="3" id="KW-1185">Reference proteome</keyword>
<proteinExistence type="predicted"/>
<feature type="compositionally biased region" description="Polar residues" evidence="1">
    <location>
        <begin position="15"/>
        <end position="45"/>
    </location>
</feature>
<organism evidence="2 3">
    <name type="scientific">Dibothriocephalus latus</name>
    <name type="common">Fish tapeworm</name>
    <name type="synonym">Diphyllobothrium latum</name>
    <dbReference type="NCBI Taxonomy" id="60516"/>
    <lineage>
        <taxon>Eukaryota</taxon>
        <taxon>Metazoa</taxon>
        <taxon>Spiralia</taxon>
        <taxon>Lophotrochozoa</taxon>
        <taxon>Platyhelminthes</taxon>
        <taxon>Cestoda</taxon>
        <taxon>Eucestoda</taxon>
        <taxon>Diphyllobothriidea</taxon>
        <taxon>Diphyllobothriidae</taxon>
        <taxon>Dibothriocephalus</taxon>
    </lineage>
</organism>
<sequence length="440" mass="47399">MSELRTDDDDGYRSPLQTATTTPQFPLQVSSARSESTEPSGNCLSESEEGRPMEPNNKADTQADLLDILLSAKKTNENETIFAQDTGQTESLDLSRIPVSSKDPEHSTKTEFPNPFEPVDQKGRELLSFMTALAASGSLFGRPAPPGPLLPGINLLDETAFMRGIGQDMVERPNSSTAPPAPAQRKCHICSEEIPDLMPEYMKHLTMTHLMPAPMALITSLTVYKGVGGLESSAGIPKLLPQAAVTKGDFSCITSSALSSLMSVPQPLLNPDAISRVGAGCDLSNLLNNAPFAVPMPGFWPNFNIPGDQPRGPFDQKSKDKTREPQPVGSFPANSMDSLKACFSTDPLSSLDQRRIPAFPLGVKSMFGLGFNSLCEHLPTSLRPRQSPETAFPLQPPTSIHSAGGLPEASGDRTAGRNWDETAMGPDHELSFKRPRLETS</sequence>